<evidence type="ECO:0000256" key="1">
    <source>
        <dbReference type="SAM" id="MobiDB-lite"/>
    </source>
</evidence>
<feature type="region of interest" description="Disordered" evidence="1">
    <location>
        <begin position="252"/>
        <end position="316"/>
    </location>
</feature>
<evidence type="ECO:0008006" key="4">
    <source>
        <dbReference type="Google" id="ProtNLM"/>
    </source>
</evidence>
<keyword evidence="3" id="KW-1185">Reference proteome</keyword>
<evidence type="ECO:0000313" key="3">
    <source>
        <dbReference type="Proteomes" id="UP000772618"/>
    </source>
</evidence>
<organism evidence="2 3">
    <name type="scientific">Chryseosolibacter indicus</name>
    <dbReference type="NCBI Taxonomy" id="2782351"/>
    <lineage>
        <taxon>Bacteria</taxon>
        <taxon>Pseudomonadati</taxon>
        <taxon>Bacteroidota</taxon>
        <taxon>Cytophagia</taxon>
        <taxon>Cytophagales</taxon>
        <taxon>Chryseotaleaceae</taxon>
        <taxon>Chryseosolibacter</taxon>
    </lineage>
</organism>
<gene>
    <name evidence="2" type="ORF">KK060_19985</name>
</gene>
<reference evidence="2 3" key="1">
    <citation type="submission" date="2021-05" db="EMBL/GenBank/DDBJ databases">
        <title>A Polyphasic approach of four new species of the genus Ohtaekwangia: Ohtaekwangia histidinii sp. nov., Ohtaekwangia cretensis sp. nov., Ohtaekwangia indiensis sp. nov., Ohtaekwangia reichenbachii sp. nov. from diverse environment.</title>
        <authorList>
            <person name="Octaviana S."/>
        </authorList>
    </citation>
    <scope>NUCLEOTIDE SEQUENCE [LARGE SCALE GENOMIC DNA]</scope>
    <source>
        <strain evidence="2 3">PWU20</strain>
    </source>
</reference>
<dbReference type="EMBL" id="JAHESD010000060">
    <property type="protein sequence ID" value="MBT1705581.1"/>
    <property type="molecule type" value="Genomic_DNA"/>
</dbReference>
<dbReference type="Proteomes" id="UP000772618">
    <property type="component" value="Unassembled WGS sequence"/>
</dbReference>
<protein>
    <recommendedName>
        <fullName evidence="4">SprT-like domain-containing protein</fullName>
    </recommendedName>
</protein>
<comment type="caution">
    <text evidence="2">The sequence shown here is derived from an EMBL/GenBank/DDBJ whole genome shotgun (WGS) entry which is preliminary data.</text>
</comment>
<evidence type="ECO:0000313" key="2">
    <source>
        <dbReference type="EMBL" id="MBT1705581.1"/>
    </source>
</evidence>
<feature type="compositionally biased region" description="Gly residues" evidence="1">
    <location>
        <begin position="254"/>
        <end position="285"/>
    </location>
</feature>
<dbReference type="RefSeq" id="WP_254155558.1">
    <property type="nucleotide sequence ID" value="NZ_JAHESD010000060.1"/>
</dbReference>
<name>A0ABS5VWH1_9BACT</name>
<sequence>MKFPDLMLRSWHTRLLLVLLVLHACSEDDLQTVHKGIDNYNVERFLGLPSISPTPLKKISETISDQDAKSPFLKALIATDGYPVWEKSIVKSHGSDTSLAMVLVPLVLPDGELVNSFLACQVSKEDVIIKLYRLGDYRSYKFSNSLDNISAESLASSFMILNYAVFGVSTYEITDGRLFHHSNGKGTQRIGIRNVQEGSNERIYAMQDCWVVTHDGDQGQLVGVPPGGSNDYYYSDEVICVTTIIVQDSPPVFGSGGGSGGSGNGGNNGGSNSGGGGSGGGGGGWYTPPCTNNPPPVRNPSSSQLPPMQCPDFHPGWNPIPITPPRQGITLTPDTAPVDIIIDLDDHPCLAEIASKFAKSNSLVRFMFEQGHYSNPLDYSIHAGSLNQVTTLANTGTQGGANGYTKIVTTLNTQIIYHLSKENIMSTLIHEMVHAYRILYFGNTTEAEDHEFMADPEIINSMVNMLLDIYPTMDPSIAEALIWGGLESTNGFQALPNDKKQSILNILRDHRNAPEGSRCPS</sequence>
<accession>A0ABS5VWH1</accession>
<proteinExistence type="predicted"/>